<organism evidence="2 3">
    <name type="scientific">Streptomyces varsoviensis</name>
    <dbReference type="NCBI Taxonomy" id="67373"/>
    <lineage>
        <taxon>Bacteria</taxon>
        <taxon>Bacillati</taxon>
        <taxon>Actinomycetota</taxon>
        <taxon>Actinomycetes</taxon>
        <taxon>Kitasatosporales</taxon>
        <taxon>Streptomycetaceae</taxon>
        <taxon>Streptomyces</taxon>
    </lineage>
</organism>
<keyword evidence="3" id="KW-1185">Reference proteome</keyword>
<proteinExistence type="predicted"/>
<feature type="non-terminal residue" evidence="2">
    <location>
        <position position="1"/>
    </location>
</feature>
<gene>
    <name evidence="2" type="ORF">ADK38_40895</name>
</gene>
<feature type="domain" description="AMP-dependent synthetase/ligase" evidence="1">
    <location>
        <begin position="5"/>
        <end position="85"/>
    </location>
</feature>
<dbReference type="PANTHER" id="PTHR45527">
    <property type="entry name" value="NONRIBOSOMAL PEPTIDE SYNTHETASE"/>
    <property type="match status" value="1"/>
</dbReference>
<sequence>RLTSGLASRWRAGARLWNAYGPTEATVIATAGLLAEGFGPDDAPPAIGRPLGNVRVFVLDSLLRPLPPGMTGELYVAGAGLARGYVGRPGLTAERFVASPFVPGVRMYRSGDLARWTA</sequence>
<evidence type="ECO:0000313" key="3">
    <source>
        <dbReference type="Proteomes" id="UP000037020"/>
    </source>
</evidence>
<evidence type="ECO:0000259" key="1">
    <source>
        <dbReference type="Pfam" id="PF00501"/>
    </source>
</evidence>
<accession>A0ABR5IU63</accession>
<evidence type="ECO:0000313" key="2">
    <source>
        <dbReference type="EMBL" id="KOG70116.1"/>
    </source>
</evidence>
<dbReference type="SUPFAM" id="SSF56801">
    <property type="entry name" value="Acetyl-CoA synthetase-like"/>
    <property type="match status" value="1"/>
</dbReference>
<dbReference type="EMBL" id="LGUT01003916">
    <property type="protein sequence ID" value="KOG70116.1"/>
    <property type="molecule type" value="Genomic_DNA"/>
</dbReference>
<dbReference type="PANTHER" id="PTHR45527:SF1">
    <property type="entry name" value="FATTY ACID SYNTHASE"/>
    <property type="match status" value="1"/>
</dbReference>
<protein>
    <recommendedName>
        <fullName evidence="1">AMP-dependent synthetase/ligase domain-containing protein</fullName>
    </recommendedName>
</protein>
<name>A0ABR5IU63_9ACTN</name>
<dbReference type="Gene3D" id="3.40.50.980">
    <property type="match status" value="1"/>
</dbReference>
<dbReference type="Gene3D" id="2.30.38.10">
    <property type="entry name" value="Luciferase, Domain 3"/>
    <property type="match status" value="1"/>
</dbReference>
<comment type="caution">
    <text evidence="2">The sequence shown here is derived from an EMBL/GenBank/DDBJ whole genome shotgun (WGS) entry which is preliminary data.</text>
</comment>
<feature type="non-terminal residue" evidence="2">
    <location>
        <position position="118"/>
    </location>
</feature>
<reference evidence="2 3" key="1">
    <citation type="submission" date="2015-07" db="EMBL/GenBank/DDBJ databases">
        <authorList>
            <person name="Ju K.-S."/>
            <person name="Doroghazi J.R."/>
            <person name="Metcalf W.W."/>
        </authorList>
    </citation>
    <scope>NUCLEOTIDE SEQUENCE [LARGE SCALE GENOMIC DNA]</scope>
    <source>
        <strain evidence="2 3">NRRL B-3589</strain>
    </source>
</reference>
<dbReference type="InterPro" id="IPR000873">
    <property type="entry name" value="AMP-dep_synth/lig_dom"/>
</dbReference>
<dbReference type="Pfam" id="PF00501">
    <property type="entry name" value="AMP-binding"/>
    <property type="match status" value="1"/>
</dbReference>
<dbReference type="Proteomes" id="UP000037020">
    <property type="component" value="Unassembled WGS sequence"/>
</dbReference>